<protein>
    <submittedName>
        <fullName evidence="2">YdcF family protein</fullName>
    </submittedName>
</protein>
<dbReference type="Proteomes" id="UP001595764">
    <property type="component" value="Unassembled WGS sequence"/>
</dbReference>
<comment type="caution">
    <text evidence="2">The sequence shown here is derived from an EMBL/GenBank/DDBJ whole genome shotgun (WGS) entry which is preliminary data.</text>
</comment>
<dbReference type="Pfam" id="PF02698">
    <property type="entry name" value="DUF218"/>
    <property type="match status" value="1"/>
</dbReference>
<gene>
    <name evidence="2" type="ORF">ACFORO_38020</name>
</gene>
<dbReference type="RefSeq" id="WP_377874566.1">
    <property type="nucleotide sequence ID" value="NZ_JBHMAY010000073.1"/>
</dbReference>
<organism evidence="2 3">
    <name type="scientific">Amycolatopsis halotolerans</name>
    <dbReference type="NCBI Taxonomy" id="330083"/>
    <lineage>
        <taxon>Bacteria</taxon>
        <taxon>Bacillati</taxon>
        <taxon>Actinomycetota</taxon>
        <taxon>Actinomycetes</taxon>
        <taxon>Pseudonocardiales</taxon>
        <taxon>Pseudonocardiaceae</taxon>
        <taxon>Amycolatopsis</taxon>
    </lineage>
</organism>
<proteinExistence type="predicted"/>
<evidence type="ECO:0000313" key="3">
    <source>
        <dbReference type="Proteomes" id="UP001595764"/>
    </source>
</evidence>
<keyword evidence="3" id="KW-1185">Reference proteome</keyword>
<accession>A0ABV7QUR5</accession>
<reference evidence="3" key="1">
    <citation type="journal article" date="2019" name="Int. J. Syst. Evol. Microbiol.">
        <title>The Global Catalogue of Microorganisms (GCM) 10K type strain sequencing project: providing services to taxonomists for standard genome sequencing and annotation.</title>
        <authorList>
            <consortium name="The Broad Institute Genomics Platform"/>
            <consortium name="The Broad Institute Genome Sequencing Center for Infectious Disease"/>
            <person name="Wu L."/>
            <person name="Ma J."/>
        </authorList>
    </citation>
    <scope>NUCLEOTIDE SEQUENCE [LARGE SCALE GENOMIC DNA]</scope>
    <source>
        <strain evidence="3">CGMCC 4.7682</strain>
    </source>
</reference>
<dbReference type="CDD" id="cd06259">
    <property type="entry name" value="YdcF-like"/>
    <property type="match status" value="1"/>
</dbReference>
<evidence type="ECO:0000259" key="1">
    <source>
        <dbReference type="Pfam" id="PF02698"/>
    </source>
</evidence>
<dbReference type="InterPro" id="IPR003848">
    <property type="entry name" value="DUF218"/>
</dbReference>
<name>A0ABV7QUR5_9PSEU</name>
<evidence type="ECO:0000313" key="2">
    <source>
        <dbReference type="EMBL" id="MFC3516013.1"/>
    </source>
</evidence>
<feature type="domain" description="DUF218" evidence="1">
    <location>
        <begin position="39"/>
        <end position="153"/>
    </location>
</feature>
<dbReference type="EMBL" id="JBHRWI010000057">
    <property type="protein sequence ID" value="MFC3516013.1"/>
    <property type="molecule type" value="Genomic_DNA"/>
</dbReference>
<sequence>MPRRLLMLFVLVFGWAEWEHWRSSRRGMGDRPGTAGTGEAVVVLGYRNGGSRANFVNRWRVRAAVRSQAPGRSRLVLCGGAVGGAEAEAVLLARYAREYGYRGSLVLETESRSTWENVVGAVPLIEDADRIKIVSNSLHAEKARHYLRKQRPDLAERLVPAADYRFGELLAVKPVLAVLGLQRLRRLRR</sequence>